<dbReference type="EMBL" id="JABWDY010043261">
    <property type="protein sequence ID" value="KAF5176055.1"/>
    <property type="molecule type" value="Genomic_DNA"/>
</dbReference>
<dbReference type="PANTHER" id="PTHR47723">
    <property type="entry name" value="OS05G0353850 PROTEIN"/>
    <property type="match status" value="1"/>
</dbReference>
<dbReference type="PROSITE" id="PS50879">
    <property type="entry name" value="RNASE_H_1"/>
    <property type="match status" value="1"/>
</dbReference>
<accession>A0A7J6UV38</accession>
<name>A0A7J6UV38_THATH</name>
<evidence type="ECO:0000313" key="3">
    <source>
        <dbReference type="EMBL" id="KAF5176055.1"/>
    </source>
</evidence>
<dbReference type="SUPFAM" id="SSF53098">
    <property type="entry name" value="Ribonuclease H-like"/>
    <property type="match status" value="1"/>
</dbReference>
<feature type="domain" description="RNase H type-1" evidence="2">
    <location>
        <begin position="310"/>
        <end position="437"/>
    </location>
</feature>
<dbReference type="InterPro" id="IPR036397">
    <property type="entry name" value="RNaseH_sf"/>
</dbReference>
<feature type="compositionally biased region" description="Polar residues" evidence="1">
    <location>
        <begin position="32"/>
        <end position="53"/>
    </location>
</feature>
<dbReference type="Pfam" id="PF13456">
    <property type="entry name" value="RVT_3"/>
    <property type="match status" value="1"/>
</dbReference>
<comment type="caution">
    <text evidence="3">The sequence shown here is derived from an EMBL/GenBank/DDBJ whole genome shotgun (WGS) entry which is preliminary data.</text>
</comment>
<dbReference type="InterPro" id="IPR002156">
    <property type="entry name" value="RNaseH_domain"/>
</dbReference>
<reference evidence="3 4" key="1">
    <citation type="submission" date="2020-06" db="EMBL/GenBank/DDBJ databases">
        <title>Transcriptomic and genomic resources for Thalictrum thalictroides and T. hernandezii: Facilitating candidate gene discovery in an emerging model plant lineage.</title>
        <authorList>
            <person name="Arias T."/>
            <person name="Riano-Pachon D.M."/>
            <person name="Di Stilio V.S."/>
        </authorList>
    </citation>
    <scope>NUCLEOTIDE SEQUENCE [LARGE SCALE GENOMIC DNA]</scope>
    <source>
        <strain evidence="4">cv. WT478/WT964</strain>
        <tissue evidence="3">Leaves</tissue>
    </source>
</reference>
<organism evidence="3 4">
    <name type="scientific">Thalictrum thalictroides</name>
    <name type="common">Rue-anemone</name>
    <name type="synonym">Anemone thalictroides</name>
    <dbReference type="NCBI Taxonomy" id="46969"/>
    <lineage>
        <taxon>Eukaryota</taxon>
        <taxon>Viridiplantae</taxon>
        <taxon>Streptophyta</taxon>
        <taxon>Embryophyta</taxon>
        <taxon>Tracheophyta</taxon>
        <taxon>Spermatophyta</taxon>
        <taxon>Magnoliopsida</taxon>
        <taxon>Ranunculales</taxon>
        <taxon>Ranunculaceae</taxon>
        <taxon>Thalictroideae</taxon>
        <taxon>Thalictrum</taxon>
    </lineage>
</organism>
<gene>
    <name evidence="3" type="ORF">FRX31_034359</name>
</gene>
<dbReference type="Proteomes" id="UP000554482">
    <property type="component" value="Unassembled WGS sequence"/>
</dbReference>
<dbReference type="InterPro" id="IPR044730">
    <property type="entry name" value="RNase_H-like_dom_plant"/>
</dbReference>
<protein>
    <submittedName>
        <fullName evidence="3">Ribonuclease h domain</fullName>
    </submittedName>
</protein>
<evidence type="ECO:0000313" key="4">
    <source>
        <dbReference type="Proteomes" id="UP000554482"/>
    </source>
</evidence>
<feature type="region of interest" description="Disordered" evidence="1">
    <location>
        <begin position="1"/>
        <end position="53"/>
    </location>
</feature>
<dbReference type="AlphaFoldDB" id="A0A7J6UV38"/>
<dbReference type="GO" id="GO:0003676">
    <property type="term" value="F:nucleic acid binding"/>
    <property type="evidence" value="ECO:0007669"/>
    <property type="project" value="InterPro"/>
</dbReference>
<evidence type="ECO:0000256" key="1">
    <source>
        <dbReference type="SAM" id="MobiDB-lite"/>
    </source>
</evidence>
<dbReference type="GO" id="GO:0004523">
    <property type="term" value="F:RNA-DNA hybrid ribonuclease activity"/>
    <property type="evidence" value="ECO:0007669"/>
    <property type="project" value="InterPro"/>
</dbReference>
<dbReference type="InterPro" id="IPR053151">
    <property type="entry name" value="RNase_H-like"/>
</dbReference>
<dbReference type="OrthoDB" id="1741277at2759"/>
<sequence length="471" mass="52457">MQKQGTWQTQRSKKVYRQVTNSNALEAGPSGAKNSQGQEVNETQIAQKGTSNTFSVLNSIDDNNIEKEEGEVAAQDGELGNNNMANTEISSPITVGILEDSLEDSQEKLKDNMEDCQEGLDGNLKEDLVTNDPAANKDEKVPGLDFTQIIDVGNTISRRAQNTGRSNGIAEDFISSEIINLEKEILRHHSQVIPLAIEAPPSDSTQLQYQPFLITNRDLFEGEQSETEEDSCEEGNNHLAALEDHSSDSELLSKKKRQLPLSKMCTRLCECYTPSRRSSDKFSQVASLLGLPTKNPSKKMPTIVYWKRPPGLFVALNVDGSAQNGQAAGGGIIRNNKGQHITNFFTYYGIGTNNMAETRALLDGLTLCMELGLDQIQIQTDSKLVVQWFGSRVTIPWSLSKWWKEIREKAARMNVSIVHVYREGNNVADFLSKWGMKYKSGGALHHKNCRAFKQFIVADEHNIPNIRHNKN</sequence>
<keyword evidence="4" id="KW-1185">Reference proteome</keyword>
<dbReference type="Gene3D" id="3.30.420.10">
    <property type="entry name" value="Ribonuclease H-like superfamily/Ribonuclease H"/>
    <property type="match status" value="1"/>
</dbReference>
<dbReference type="InterPro" id="IPR012337">
    <property type="entry name" value="RNaseH-like_sf"/>
</dbReference>
<proteinExistence type="predicted"/>
<feature type="compositionally biased region" description="Polar residues" evidence="1">
    <location>
        <begin position="1"/>
        <end position="10"/>
    </location>
</feature>
<evidence type="ECO:0000259" key="2">
    <source>
        <dbReference type="PROSITE" id="PS50879"/>
    </source>
</evidence>
<dbReference type="CDD" id="cd06222">
    <property type="entry name" value="RNase_H_like"/>
    <property type="match status" value="1"/>
</dbReference>
<dbReference type="PANTHER" id="PTHR47723:SF19">
    <property type="entry name" value="POLYNUCLEOTIDYL TRANSFERASE, RIBONUCLEASE H-LIKE SUPERFAMILY PROTEIN"/>
    <property type="match status" value="1"/>
</dbReference>